<dbReference type="PRINTS" id="PR00313">
    <property type="entry name" value="CABNDNGRPT"/>
</dbReference>
<dbReference type="PROSITE" id="PS00330">
    <property type="entry name" value="HEMOLYSIN_CALCIUM"/>
    <property type="match status" value="2"/>
</dbReference>
<dbReference type="PANTHER" id="PTHR38340:SF1">
    <property type="entry name" value="S-LAYER PROTEIN"/>
    <property type="match status" value="1"/>
</dbReference>
<accession>A0A0P1GFM9</accession>
<dbReference type="Proteomes" id="UP000054935">
    <property type="component" value="Unassembled WGS sequence"/>
</dbReference>
<protein>
    <submittedName>
        <fullName evidence="4">Hemolysin, chromosomal</fullName>
    </submittedName>
</protein>
<dbReference type="GO" id="GO:0005576">
    <property type="term" value="C:extracellular region"/>
    <property type="evidence" value="ECO:0007669"/>
    <property type="project" value="UniProtKB-SubCell"/>
</dbReference>
<dbReference type="Gene3D" id="2.150.10.10">
    <property type="entry name" value="Serralysin-like metalloprotease, C-terminal"/>
    <property type="match status" value="3"/>
</dbReference>
<proteinExistence type="predicted"/>
<feature type="compositionally biased region" description="Acidic residues" evidence="3">
    <location>
        <begin position="504"/>
        <end position="515"/>
    </location>
</feature>
<feature type="region of interest" description="Disordered" evidence="3">
    <location>
        <begin position="484"/>
        <end position="524"/>
    </location>
</feature>
<dbReference type="SUPFAM" id="SSF51120">
    <property type="entry name" value="beta-Roll"/>
    <property type="match status" value="2"/>
</dbReference>
<dbReference type="InterPro" id="IPR050557">
    <property type="entry name" value="RTX_toxin/Mannuronan_C5-epim"/>
</dbReference>
<dbReference type="InterPro" id="IPR018511">
    <property type="entry name" value="Hemolysin-typ_Ca-bd_CS"/>
</dbReference>
<dbReference type="PANTHER" id="PTHR38340">
    <property type="entry name" value="S-LAYER PROTEIN"/>
    <property type="match status" value="1"/>
</dbReference>
<name>A0A0P1GFM9_9RHOB</name>
<dbReference type="GO" id="GO:0005509">
    <property type="term" value="F:calcium ion binding"/>
    <property type="evidence" value="ECO:0007669"/>
    <property type="project" value="InterPro"/>
</dbReference>
<comment type="subcellular location">
    <subcellularLocation>
        <location evidence="1">Secreted</location>
    </subcellularLocation>
</comment>
<gene>
    <name evidence="4" type="primary">hlyA_13</name>
    <name evidence="4" type="ORF">TRN7648_02946</name>
</gene>
<keyword evidence="2" id="KW-0964">Secreted</keyword>
<evidence type="ECO:0000256" key="3">
    <source>
        <dbReference type="SAM" id="MobiDB-lite"/>
    </source>
</evidence>
<evidence type="ECO:0000256" key="1">
    <source>
        <dbReference type="ARBA" id="ARBA00004613"/>
    </source>
</evidence>
<dbReference type="InterPro" id="IPR011049">
    <property type="entry name" value="Serralysin-like_metalloprot_C"/>
</dbReference>
<sequence length="718" mass="75650">MWIEGLGRTVFRAHLNQGPSGMYLFDHQSSQFRIISGPDGQSFTASSALYSEFQRILVSGKVAGPQDVGYEVYELNDDFTVSLFQDIEPGAESSFFDLDKTVHSLETSDYLISLSGMPTVLFSDGTFEPFSEFFGGISTITSARFAGKYQSEALIIAEVDGNYNGQLIGIDRAQAQYRIYDQFEGAISSASVSNVFVLQDRLFANIGTSTYGKELWELVDGVWTIVEDLDPGFWSSSPSYEFTQNGAHYFTAVTQDVGRELFRLDADGLSLALDANPGSANGLVRAVFLRVGEDVYFQDDAETVWFRMDAAGVIHTSTGFGADGTLDTPSFVVNFDTQEATWTRNSYDASAVYVVNNGLLRPFDLPDGIGIEADGLFFLNGTLFLKADDGASGTMLYAYAASGEWVALFDAPYETGVPLPSIYDLSMINHGGPRDVWFGDDSDEVVLAPDVGGIIYAEAGNDSLMGGVSADALYAGDGDDTLTAGDGDDTLDADRGADHISGGDGDDQAWGDGGDDTIFGDAGNDTLRGGRQWDSIDGGAGDDSIVGQRHGDTLLGGLGSDTLKGGGGADLMVGGEGDDFLKGGSYADTLLGGAGDDRLVGNRHDDVLDGGAGRDKLNGGGNDDTLIGGAGDDWLVGGIGADFFVFEAGSGQDTIADLDLRYDKISLTGADLGGQSVVDLAAAAQTTEAGLLLTLTEGDTILLSGVTQSSGLEAVLLF</sequence>
<organism evidence="4 5">
    <name type="scientific">Tropicibacter naphthalenivorans</name>
    <dbReference type="NCBI Taxonomy" id="441103"/>
    <lineage>
        <taxon>Bacteria</taxon>
        <taxon>Pseudomonadati</taxon>
        <taxon>Pseudomonadota</taxon>
        <taxon>Alphaproteobacteria</taxon>
        <taxon>Rhodobacterales</taxon>
        <taxon>Roseobacteraceae</taxon>
        <taxon>Tropicibacter</taxon>
    </lineage>
</organism>
<dbReference type="Pfam" id="PF00353">
    <property type="entry name" value="HemolysinCabind"/>
    <property type="match status" value="5"/>
</dbReference>
<evidence type="ECO:0000313" key="5">
    <source>
        <dbReference type="Proteomes" id="UP000054935"/>
    </source>
</evidence>
<reference evidence="4 5" key="1">
    <citation type="submission" date="2015-09" db="EMBL/GenBank/DDBJ databases">
        <authorList>
            <consortium name="Swine Surveillance"/>
        </authorList>
    </citation>
    <scope>NUCLEOTIDE SEQUENCE [LARGE SCALE GENOMIC DNA]</scope>
    <source>
        <strain evidence="4 5">CECT 7648</strain>
    </source>
</reference>
<dbReference type="OrthoDB" id="5242885at2"/>
<evidence type="ECO:0000256" key="2">
    <source>
        <dbReference type="ARBA" id="ARBA00022525"/>
    </source>
</evidence>
<evidence type="ECO:0000313" key="4">
    <source>
        <dbReference type="EMBL" id="CUH80355.1"/>
    </source>
</evidence>
<dbReference type="STRING" id="441103.TRN7648_02946"/>
<dbReference type="InterPro" id="IPR001343">
    <property type="entry name" value="Hemolysn_Ca-bd"/>
</dbReference>
<keyword evidence="5" id="KW-1185">Reference proteome</keyword>
<dbReference type="AlphaFoldDB" id="A0A0P1GFM9"/>
<dbReference type="EMBL" id="CYSE01000005">
    <property type="protein sequence ID" value="CUH80355.1"/>
    <property type="molecule type" value="Genomic_DNA"/>
</dbReference>